<organism evidence="1">
    <name type="scientific">marine sediment metagenome</name>
    <dbReference type="NCBI Taxonomy" id="412755"/>
    <lineage>
        <taxon>unclassified sequences</taxon>
        <taxon>metagenomes</taxon>
        <taxon>ecological metagenomes</taxon>
    </lineage>
</organism>
<reference evidence="1" key="1">
    <citation type="journal article" date="2015" name="Nature">
        <title>Complex archaea that bridge the gap between prokaryotes and eukaryotes.</title>
        <authorList>
            <person name="Spang A."/>
            <person name="Saw J.H."/>
            <person name="Jorgensen S.L."/>
            <person name="Zaremba-Niedzwiedzka K."/>
            <person name="Martijn J."/>
            <person name="Lind A.E."/>
            <person name="van Eijk R."/>
            <person name="Schleper C."/>
            <person name="Guy L."/>
            <person name="Ettema T.J."/>
        </authorList>
    </citation>
    <scope>NUCLEOTIDE SEQUENCE</scope>
</reference>
<comment type="caution">
    <text evidence="1">The sequence shown here is derived from an EMBL/GenBank/DDBJ whole genome shotgun (WGS) entry which is preliminary data.</text>
</comment>
<protein>
    <recommendedName>
        <fullName evidence="2">Glutaredoxin domain-containing protein</fullName>
    </recommendedName>
</protein>
<dbReference type="EMBL" id="LAZR01054664">
    <property type="protein sequence ID" value="KKK78062.1"/>
    <property type="molecule type" value="Genomic_DNA"/>
</dbReference>
<sequence length="96" mass="11242">MLKPRIIKSTDCARCRIYLKTLAKQGYEHIIYDADLKENQKELDTWKINMMPIVQIVDVKDDGTQEKVFQFPPGQFSSRAIDAKIKALNKEREEKK</sequence>
<accession>A0A0F8Y9I0</accession>
<gene>
    <name evidence="1" type="ORF">LCGC14_2847340</name>
</gene>
<dbReference type="AlphaFoldDB" id="A0A0F8Y9I0"/>
<name>A0A0F8Y9I0_9ZZZZ</name>
<evidence type="ECO:0000313" key="1">
    <source>
        <dbReference type="EMBL" id="KKK78062.1"/>
    </source>
</evidence>
<proteinExistence type="predicted"/>
<evidence type="ECO:0008006" key="2">
    <source>
        <dbReference type="Google" id="ProtNLM"/>
    </source>
</evidence>